<evidence type="ECO:0000256" key="2">
    <source>
        <dbReference type="ARBA" id="ARBA00022679"/>
    </source>
</evidence>
<feature type="active site" description="Nucleophile" evidence="4">
    <location>
        <position position="357"/>
    </location>
</feature>
<reference evidence="7" key="1">
    <citation type="journal article" date="2019" name="Int. J. Syst. Evol. Microbiol.">
        <title>The Global Catalogue of Microorganisms (GCM) 10K type strain sequencing project: providing services to taxonomists for standard genome sequencing and annotation.</title>
        <authorList>
            <consortium name="The Broad Institute Genomics Platform"/>
            <consortium name="The Broad Institute Genome Sequencing Center for Infectious Disease"/>
            <person name="Wu L."/>
            <person name="Ma J."/>
        </authorList>
    </citation>
    <scope>NUCLEOTIDE SEQUENCE [LARGE SCALE GENOMIC DNA]</scope>
    <source>
        <strain evidence="7">CECT 8531</strain>
    </source>
</reference>
<dbReference type="Proteomes" id="UP001595887">
    <property type="component" value="Unassembled WGS sequence"/>
</dbReference>
<dbReference type="PANTHER" id="PTHR11061">
    <property type="entry name" value="RNA M5U METHYLTRANSFERASE"/>
    <property type="match status" value="1"/>
</dbReference>
<feature type="binding site" evidence="4">
    <location>
        <position position="285"/>
    </location>
    <ligand>
        <name>S-adenosyl-L-methionine</name>
        <dbReference type="ChEBI" id="CHEBI:59789"/>
    </ligand>
</feature>
<sequence length="402" mass="44199">MTDDDLILRVAARGDGVTADGRYIAYAAPGDRLDPAGGLIHGPHHQEPPCRHFLQCGGCQLQHIDDDSLSIFVADRVSHALATQHITAKQIMPVHLSPVGTRRRVAVRSAWAGKQFHLGFSTEKSHRIVNVGECDVMAPDLFKLLEPLRKFLSIRVDKQRQVQIKMAIVDQGVDMLIENWTAEDLHNHEALSEFASEHKLARLSLDEGYGPTGFYEPEPVTVTLGNVSVAYPPYGFLQATADGEQALVAAVQSIVGDSNKIADLFAGLGTFALSLGKDRKIYAAEADLEPITGLKQAAARVQRQLFTEHRDLFRRPLSAEELNKFHSVILDPPRAGAKEQVAQLAASAVSKIAYVSCNPASFARDARRLIDGGYELNRIWPVGQFRWSSHVEMVSEFIRVAG</sequence>
<keyword evidence="7" id="KW-1185">Reference proteome</keyword>
<dbReference type="RefSeq" id="WP_381422602.1">
    <property type="nucleotide sequence ID" value="NZ_JBHSDH010000013.1"/>
</dbReference>
<dbReference type="GO" id="GO:0032259">
    <property type="term" value="P:methylation"/>
    <property type="evidence" value="ECO:0007669"/>
    <property type="project" value="UniProtKB-KW"/>
</dbReference>
<keyword evidence="1 4" id="KW-0489">Methyltransferase</keyword>
<dbReference type="Gene3D" id="3.40.50.150">
    <property type="entry name" value="Vaccinia Virus protein VP39"/>
    <property type="match status" value="1"/>
</dbReference>
<feature type="active site" evidence="5">
    <location>
        <position position="357"/>
    </location>
</feature>
<evidence type="ECO:0000256" key="3">
    <source>
        <dbReference type="ARBA" id="ARBA00022691"/>
    </source>
</evidence>
<dbReference type="InterPro" id="IPR030390">
    <property type="entry name" value="MeTrfase_TrmA_AS"/>
</dbReference>
<name>A0ABV8RI59_9SPHN</name>
<proteinExistence type="inferred from homology"/>
<keyword evidence="3 4" id="KW-0949">S-adenosyl-L-methionine</keyword>
<feature type="binding site" evidence="4">
    <location>
        <position position="238"/>
    </location>
    <ligand>
        <name>S-adenosyl-L-methionine</name>
        <dbReference type="ChEBI" id="CHEBI:59789"/>
    </ligand>
</feature>
<dbReference type="PROSITE" id="PS51687">
    <property type="entry name" value="SAM_MT_RNA_M5U"/>
    <property type="match status" value="1"/>
</dbReference>
<evidence type="ECO:0000313" key="6">
    <source>
        <dbReference type="EMBL" id="MFC4292150.1"/>
    </source>
</evidence>
<organism evidence="6 7">
    <name type="scientific">Sphingorhabdus arenilitoris</name>
    <dbReference type="NCBI Taxonomy" id="1490041"/>
    <lineage>
        <taxon>Bacteria</taxon>
        <taxon>Pseudomonadati</taxon>
        <taxon>Pseudomonadota</taxon>
        <taxon>Alphaproteobacteria</taxon>
        <taxon>Sphingomonadales</taxon>
        <taxon>Sphingomonadaceae</taxon>
        <taxon>Sphingorhabdus</taxon>
    </lineage>
</organism>
<feature type="binding site" evidence="4">
    <location>
        <position position="265"/>
    </location>
    <ligand>
        <name>S-adenosyl-L-methionine</name>
        <dbReference type="ChEBI" id="CHEBI:59789"/>
    </ligand>
</feature>
<accession>A0ABV8RI59</accession>
<evidence type="ECO:0000256" key="1">
    <source>
        <dbReference type="ARBA" id="ARBA00022603"/>
    </source>
</evidence>
<dbReference type="SUPFAM" id="SSF53335">
    <property type="entry name" value="S-adenosyl-L-methionine-dependent methyltransferases"/>
    <property type="match status" value="1"/>
</dbReference>
<protein>
    <submittedName>
        <fullName evidence="6">Class I SAM-dependent RNA methyltransferase</fullName>
        <ecNumber evidence="6">2.1.1.-</ecNumber>
    </submittedName>
</protein>
<keyword evidence="2 4" id="KW-0808">Transferase</keyword>
<dbReference type="Pfam" id="PF05958">
    <property type="entry name" value="tRNA_U5-meth_tr"/>
    <property type="match status" value="1"/>
</dbReference>
<evidence type="ECO:0000313" key="7">
    <source>
        <dbReference type="Proteomes" id="UP001595887"/>
    </source>
</evidence>
<comment type="caution">
    <text evidence="6">The sequence shown here is derived from an EMBL/GenBank/DDBJ whole genome shotgun (WGS) entry which is preliminary data.</text>
</comment>
<dbReference type="PROSITE" id="PS01230">
    <property type="entry name" value="TRMA_1"/>
    <property type="match status" value="1"/>
</dbReference>
<dbReference type="EMBL" id="JBHSDH010000013">
    <property type="protein sequence ID" value="MFC4292150.1"/>
    <property type="molecule type" value="Genomic_DNA"/>
</dbReference>
<dbReference type="GO" id="GO:0008168">
    <property type="term" value="F:methyltransferase activity"/>
    <property type="evidence" value="ECO:0007669"/>
    <property type="project" value="UniProtKB-KW"/>
</dbReference>
<dbReference type="PANTHER" id="PTHR11061:SF49">
    <property type="entry name" value="23S RRNA (URACIL(1939)-C(5))-METHYLTRANSFERASE RLMD"/>
    <property type="match status" value="1"/>
</dbReference>
<feature type="binding site" evidence="4">
    <location>
        <position position="331"/>
    </location>
    <ligand>
        <name>S-adenosyl-L-methionine</name>
        <dbReference type="ChEBI" id="CHEBI:59789"/>
    </ligand>
</feature>
<comment type="similarity">
    <text evidence="4">Belongs to the class I-like SAM-binding methyltransferase superfamily. RNA M5U methyltransferase family.</text>
</comment>
<gene>
    <name evidence="6" type="ORF">ACFOWX_06955</name>
</gene>
<evidence type="ECO:0000256" key="4">
    <source>
        <dbReference type="PROSITE-ProRule" id="PRU01024"/>
    </source>
</evidence>
<dbReference type="InterPro" id="IPR010280">
    <property type="entry name" value="U5_MeTrfase_fam"/>
</dbReference>
<dbReference type="Gene3D" id="2.40.50.1070">
    <property type="match status" value="1"/>
</dbReference>
<evidence type="ECO:0000256" key="5">
    <source>
        <dbReference type="PROSITE-ProRule" id="PRU10015"/>
    </source>
</evidence>
<dbReference type="InterPro" id="IPR029063">
    <property type="entry name" value="SAM-dependent_MTases_sf"/>
</dbReference>
<dbReference type="EC" id="2.1.1.-" evidence="6"/>